<dbReference type="PANTHER" id="PTHR30158">
    <property type="entry name" value="ACRA/E-RELATED COMPONENT OF DRUG EFFLUX TRANSPORTER"/>
    <property type="match status" value="1"/>
</dbReference>
<dbReference type="Pfam" id="PF25967">
    <property type="entry name" value="RND-MFP_C"/>
    <property type="match status" value="1"/>
</dbReference>
<evidence type="ECO:0000256" key="12">
    <source>
        <dbReference type="SAM" id="SignalP"/>
    </source>
</evidence>
<feature type="chain" id="PRO_5017297314" evidence="12">
    <location>
        <begin position="23"/>
        <end position="391"/>
    </location>
</feature>
<keyword evidence="3" id="KW-0813">Transport</keyword>
<dbReference type="FunFam" id="2.40.30.170:FF:000001">
    <property type="entry name" value="Multidrug resistance efflux transporter MdtE"/>
    <property type="match status" value="1"/>
</dbReference>
<keyword evidence="10" id="KW-0449">Lipoprotein</keyword>
<evidence type="ECO:0000256" key="7">
    <source>
        <dbReference type="ARBA" id="ARBA00023054"/>
    </source>
</evidence>
<keyword evidence="9" id="KW-0564">Palmitate</keyword>
<feature type="domain" description="Multidrug resistance protein MdtA-like barrel-sandwich hybrid" evidence="14">
    <location>
        <begin position="64"/>
        <end position="192"/>
    </location>
</feature>
<evidence type="ECO:0000259" key="14">
    <source>
        <dbReference type="Pfam" id="PF25917"/>
    </source>
</evidence>
<dbReference type="EMBL" id="FNZE01000004">
    <property type="protein sequence ID" value="SEJ05074.1"/>
    <property type="molecule type" value="Genomic_DNA"/>
</dbReference>
<dbReference type="GO" id="GO:0009636">
    <property type="term" value="P:response to toxic substance"/>
    <property type="evidence" value="ECO:0007669"/>
    <property type="project" value="UniProtKB-ARBA"/>
</dbReference>
<dbReference type="PANTHER" id="PTHR30158:SF3">
    <property type="entry name" value="MULTIDRUG EFFLUX PUMP SUBUNIT ACRA-RELATED"/>
    <property type="match status" value="1"/>
</dbReference>
<dbReference type="RefSeq" id="WP_090308643.1">
    <property type="nucleotide sequence ID" value="NZ_FNZE01000004.1"/>
</dbReference>
<feature type="region of interest" description="Disordered" evidence="11">
    <location>
        <begin position="370"/>
        <end position="391"/>
    </location>
</feature>
<dbReference type="Pfam" id="PF25944">
    <property type="entry name" value="Beta-barrel_RND"/>
    <property type="match status" value="1"/>
</dbReference>
<feature type="domain" description="Multidrug resistance protein MdtA-like alpha-helical hairpin" evidence="13">
    <location>
        <begin position="100"/>
        <end position="160"/>
    </location>
</feature>
<dbReference type="FunFam" id="2.40.420.20:FF:000001">
    <property type="entry name" value="Efflux RND transporter periplasmic adaptor subunit"/>
    <property type="match status" value="1"/>
</dbReference>
<keyword evidence="5" id="KW-0997">Cell inner membrane</keyword>
<dbReference type="STRING" id="915471.SAMN05216201_104119"/>
<dbReference type="GO" id="GO:0022857">
    <property type="term" value="F:transmembrane transporter activity"/>
    <property type="evidence" value="ECO:0007669"/>
    <property type="project" value="InterPro"/>
</dbReference>
<evidence type="ECO:0000256" key="6">
    <source>
        <dbReference type="ARBA" id="ARBA00022729"/>
    </source>
</evidence>
<comment type="subcellular location">
    <subcellularLocation>
        <location evidence="1">Cell inner membrane</location>
        <topology evidence="1">Lipid-anchor</topology>
    </subcellularLocation>
</comment>
<keyword evidence="8" id="KW-0472">Membrane</keyword>
<dbReference type="NCBIfam" id="TIGR01730">
    <property type="entry name" value="RND_mfp"/>
    <property type="match status" value="1"/>
</dbReference>
<dbReference type="Gene3D" id="2.40.50.100">
    <property type="match status" value="1"/>
</dbReference>
<dbReference type="OrthoDB" id="9800613at2"/>
<dbReference type="GO" id="GO:0005886">
    <property type="term" value="C:plasma membrane"/>
    <property type="evidence" value="ECO:0007669"/>
    <property type="project" value="UniProtKB-SubCell"/>
</dbReference>
<evidence type="ECO:0000256" key="2">
    <source>
        <dbReference type="ARBA" id="ARBA00009477"/>
    </source>
</evidence>
<dbReference type="InterPro" id="IPR058627">
    <property type="entry name" value="MdtA-like_C"/>
</dbReference>
<dbReference type="InterPro" id="IPR058626">
    <property type="entry name" value="MdtA-like_b-barrel"/>
</dbReference>
<evidence type="ECO:0000256" key="5">
    <source>
        <dbReference type="ARBA" id="ARBA00022519"/>
    </source>
</evidence>
<dbReference type="Gene3D" id="2.40.420.20">
    <property type="match status" value="1"/>
</dbReference>
<evidence type="ECO:0000313" key="17">
    <source>
        <dbReference type="EMBL" id="SEJ05074.1"/>
    </source>
</evidence>
<feature type="domain" description="Multidrug resistance protein MdtA-like C-terminal permuted SH3" evidence="16">
    <location>
        <begin position="291"/>
        <end position="351"/>
    </location>
</feature>
<feature type="compositionally biased region" description="Polar residues" evidence="11">
    <location>
        <begin position="374"/>
        <end position="391"/>
    </location>
</feature>
<evidence type="ECO:0000256" key="4">
    <source>
        <dbReference type="ARBA" id="ARBA00022475"/>
    </source>
</evidence>
<organism evidence="17 18">
    <name type="scientific">Pseudomonas linyingensis</name>
    <dbReference type="NCBI Taxonomy" id="915471"/>
    <lineage>
        <taxon>Bacteria</taxon>
        <taxon>Pseudomonadati</taxon>
        <taxon>Pseudomonadota</taxon>
        <taxon>Gammaproteobacteria</taxon>
        <taxon>Pseudomonadales</taxon>
        <taxon>Pseudomonadaceae</taxon>
        <taxon>Pseudomonas</taxon>
    </lineage>
</organism>
<dbReference type="PROSITE" id="PS51257">
    <property type="entry name" value="PROKAR_LIPOPROTEIN"/>
    <property type="match status" value="1"/>
</dbReference>
<evidence type="ECO:0000259" key="13">
    <source>
        <dbReference type="Pfam" id="PF25876"/>
    </source>
</evidence>
<keyword evidence="7" id="KW-0175">Coiled coil</keyword>
<feature type="domain" description="Multidrug resistance protein MdtA-like beta-barrel" evidence="15">
    <location>
        <begin position="197"/>
        <end position="286"/>
    </location>
</feature>
<keyword evidence="4" id="KW-1003">Cell membrane</keyword>
<dbReference type="AlphaFoldDB" id="A0A1H6VPT0"/>
<dbReference type="Proteomes" id="UP000242930">
    <property type="component" value="Unassembled WGS sequence"/>
</dbReference>
<proteinExistence type="inferred from homology"/>
<evidence type="ECO:0000256" key="1">
    <source>
        <dbReference type="ARBA" id="ARBA00004519"/>
    </source>
</evidence>
<evidence type="ECO:0000256" key="3">
    <source>
        <dbReference type="ARBA" id="ARBA00022448"/>
    </source>
</evidence>
<evidence type="ECO:0000259" key="15">
    <source>
        <dbReference type="Pfam" id="PF25944"/>
    </source>
</evidence>
<gene>
    <name evidence="17" type="ORF">SAMN05216201_104119</name>
</gene>
<dbReference type="GO" id="GO:0042908">
    <property type="term" value="P:xenobiotic transport"/>
    <property type="evidence" value="ECO:0007669"/>
    <property type="project" value="UniProtKB-ARBA"/>
</dbReference>
<protein>
    <submittedName>
        <fullName evidence="17">Membrane fusion protein, multidrug efflux system</fullName>
    </submittedName>
</protein>
<comment type="similarity">
    <text evidence="2">Belongs to the membrane fusion protein (MFP) (TC 8.A.1) family.</text>
</comment>
<dbReference type="Gene3D" id="2.40.30.170">
    <property type="match status" value="1"/>
</dbReference>
<evidence type="ECO:0000256" key="9">
    <source>
        <dbReference type="ARBA" id="ARBA00023139"/>
    </source>
</evidence>
<dbReference type="Gene3D" id="1.10.287.470">
    <property type="entry name" value="Helix hairpin bin"/>
    <property type="match status" value="1"/>
</dbReference>
<dbReference type="Pfam" id="PF25917">
    <property type="entry name" value="BSH_RND"/>
    <property type="match status" value="1"/>
</dbReference>
<dbReference type="InterPro" id="IPR058625">
    <property type="entry name" value="MdtA-like_BSH"/>
</dbReference>
<keyword evidence="18" id="KW-1185">Reference proteome</keyword>
<reference evidence="18" key="1">
    <citation type="submission" date="2016-10" db="EMBL/GenBank/DDBJ databases">
        <authorList>
            <person name="Varghese N."/>
            <person name="Submissions S."/>
        </authorList>
    </citation>
    <scope>NUCLEOTIDE SEQUENCE [LARGE SCALE GENOMIC DNA]</scope>
    <source>
        <strain evidence="18">LMG 25967</strain>
    </source>
</reference>
<dbReference type="SUPFAM" id="SSF111369">
    <property type="entry name" value="HlyD-like secretion proteins"/>
    <property type="match status" value="1"/>
</dbReference>
<dbReference type="Pfam" id="PF25876">
    <property type="entry name" value="HH_MFP_RND"/>
    <property type="match status" value="1"/>
</dbReference>
<evidence type="ECO:0000313" key="18">
    <source>
        <dbReference type="Proteomes" id="UP000242930"/>
    </source>
</evidence>
<evidence type="ECO:0000259" key="16">
    <source>
        <dbReference type="Pfam" id="PF25967"/>
    </source>
</evidence>
<sequence length="391" mass="41257">MNSASARAALGLVALSSLLLLAGCGKEDAAGPQARPAPQVGVVTLEAQPFTLTTELPGRTAAYRVAEVRPQVDGIVQKRLFKEGSEVKAGQQLYQIDPAIYQATLKSAEASVLSSRSLAERYKVLVADQAVSRQQYDEARAAQLQAEAALEKARIDVRYTKVLAPISGRVGRSAVTEGALVNNGQSQALAQIQQLDPIYVDVTQSASELLRLRRELASGQLEQIGGAAKVNLTLADGSTYAHAGRLEFSEVSVDQGTGSVVLRAVFPNPEQVLLPGMFVQAQLQTGGKAAAILAPQQGVARNAKGEATAMVVNADNKVEPRVLKAERTAGSFWLVSEGLQPGDRLITEGLQFIKPGVEVQVKPASNVPALSGATVAQPTEQKPAQQPAQSR</sequence>
<dbReference type="InterPro" id="IPR006143">
    <property type="entry name" value="RND_pump_MFP"/>
</dbReference>
<keyword evidence="6 12" id="KW-0732">Signal</keyword>
<feature type="signal peptide" evidence="12">
    <location>
        <begin position="1"/>
        <end position="22"/>
    </location>
</feature>
<dbReference type="GO" id="GO:0046677">
    <property type="term" value="P:response to antibiotic"/>
    <property type="evidence" value="ECO:0007669"/>
    <property type="project" value="TreeGrafter"/>
</dbReference>
<accession>A0A1H6VPT0</accession>
<evidence type="ECO:0000256" key="11">
    <source>
        <dbReference type="SAM" id="MobiDB-lite"/>
    </source>
</evidence>
<name>A0A1H6VPT0_9PSED</name>
<dbReference type="InterPro" id="IPR058624">
    <property type="entry name" value="MdtA-like_HH"/>
</dbReference>
<evidence type="ECO:0000256" key="10">
    <source>
        <dbReference type="ARBA" id="ARBA00023288"/>
    </source>
</evidence>
<evidence type="ECO:0000256" key="8">
    <source>
        <dbReference type="ARBA" id="ARBA00023136"/>
    </source>
</evidence>